<evidence type="ECO:0000313" key="3">
    <source>
        <dbReference type="Proteomes" id="UP001153269"/>
    </source>
</evidence>
<dbReference type="AlphaFoldDB" id="A0A9N7UXM7"/>
<feature type="region of interest" description="Disordered" evidence="1">
    <location>
        <begin position="103"/>
        <end position="146"/>
    </location>
</feature>
<organism evidence="2 3">
    <name type="scientific">Pleuronectes platessa</name>
    <name type="common">European plaice</name>
    <dbReference type="NCBI Taxonomy" id="8262"/>
    <lineage>
        <taxon>Eukaryota</taxon>
        <taxon>Metazoa</taxon>
        <taxon>Chordata</taxon>
        <taxon>Craniata</taxon>
        <taxon>Vertebrata</taxon>
        <taxon>Euteleostomi</taxon>
        <taxon>Actinopterygii</taxon>
        <taxon>Neopterygii</taxon>
        <taxon>Teleostei</taxon>
        <taxon>Neoteleostei</taxon>
        <taxon>Acanthomorphata</taxon>
        <taxon>Carangaria</taxon>
        <taxon>Pleuronectiformes</taxon>
        <taxon>Pleuronectoidei</taxon>
        <taxon>Pleuronectidae</taxon>
        <taxon>Pleuronectes</taxon>
    </lineage>
</organism>
<feature type="compositionally biased region" description="Polar residues" evidence="1">
    <location>
        <begin position="115"/>
        <end position="127"/>
    </location>
</feature>
<dbReference type="Proteomes" id="UP001153269">
    <property type="component" value="Unassembled WGS sequence"/>
</dbReference>
<evidence type="ECO:0000313" key="2">
    <source>
        <dbReference type="EMBL" id="CAB1438895.1"/>
    </source>
</evidence>
<feature type="compositionally biased region" description="Pro residues" evidence="1">
    <location>
        <begin position="134"/>
        <end position="146"/>
    </location>
</feature>
<sequence length="146" mass="15833">MQFSARLKGPAAAATGLLCDKDPSNFSPAALCARGTRCGVIGGRDSRTSFFLSSRWESLTRTCECAAGTREKMKPRLGSSPQLPPLQQLFSMERPHVVFIMSADRQEDDVRADTDFSSARETSSQVVRGQLTPPSHPHPSPSPQAN</sequence>
<gene>
    <name evidence="2" type="ORF">PLEPLA_LOCUS26755</name>
</gene>
<reference evidence="2" key="1">
    <citation type="submission" date="2020-03" db="EMBL/GenBank/DDBJ databases">
        <authorList>
            <person name="Weist P."/>
        </authorList>
    </citation>
    <scope>NUCLEOTIDE SEQUENCE</scope>
</reference>
<proteinExistence type="predicted"/>
<accession>A0A9N7UXM7</accession>
<name>A0A9N7UXM7_PLEPL</name>
<dbReference type="EMBL" id="CADEAL010002223">
    <property type="protein sequence ID" value="CAB1438895.1"/>
    <property type="molecule type" value="Genomic_DNA"/>
</dbReference>
<evidence type="ECO:0000256" key="1">
    <source>
        <dbReference type="SAM" id="MobiDB-lite"/>
    </source>
</evidence>
<protein>
    <submittedName>
        <fullName evidence="2">Uncharacterized protein</fullName>
    </submittedName>
</protein>
<keyword evidence="3" id="KW-1185">Reference proteome</keyword>
<feature type="compositionally biased region" description="Basic and acidic residues" evidence="1">
    <location>
        <begin position="104"/>
        <end position="114"/>
    </location>
</feature>
<comment type="caution">
    <text evidence="2">The sequence shown here is derived from an EMBL/GenBank/DDBJ whole genome shotgun (WGS) entry which is preliminary data.</text>
</comment>